<dbReference type="InterPro" id="IPR036873">
    <property type="entry name" value="Rhodanese-like_dom_sf"/>
</dbReference>
<dbReference type="SUPFAM" id="SSF52821">
    <property type="entry name" value="Rhodanese/Cell cycle control phosphatase"/>
    <property type="match status" value="1"/>
</dbReference>
<dbReference type="Gene3D" id="3.40.250.10">
    <property type="entry name" value="Rhodanese-like domain"/>
    <property type="match status" value="1"/>
</dbReference>
<organism evidence="2 3">
    <name type="scientific">Candidatus Accumulibacter proximus</name>
    <dbReference type="NCBI Taxonomy" id="2954385"/>
    <lineage>
        <taxon>Bacteria</taxon>
        <taxon>Pseudomonadati</taxon>
        <taxon>Pseudomonadota</taxon>
        <taxon>Betaproteobacteria</taxon>
        <taxon>Candidatus Accumulibacter</taxon>
    </lineage>
</organism>
<reference evidence="2 3" key="1">
    <citation type="submission" date="2020-10" db="EMBL/GenBank/DDBJ databases">
        <title>Connecting structure to function with the recovery of over 1000 high-quality activated sludge metagenome-assembled genomes encoding full-length rRNA genes using long-read sequencing.</title>
        <authorList>
            <person name="Singleton C.M."/>
            <person name="Petriglieri F."/>
            <person name="Kristensen J.M."/>
            <person name="Kirkegaard R.H."/>
            <person name="Michaelsen T.Y."/>
            <person name="Andersen M.H."/>
            <person name="Karst S.M."/>
            <person name="Dueholm M.S."/>
            <person name="Nielsen P.H."/>
            <person name="Albertsen M."/>
        </authorList>
    </citation>
    <scope>NUCLEOTIDE SEQUENCE [LARGE SCALE GENOMIC DNA]</scope>
    <source>
        <strain evidence="2">EsbW_18-Q3-R4-48_BATAC.285</strain>
    </source>
</reference>
<evidence type="ECO:0000313" key="2">
    <source>
        <dbReference type="EMBL" id="MBK7677089.1"/>
    </source>
</evidence>
<evidence type="ECO:0000259" key="1">
    <source>
        <dbReference type="PROSITE" id="PS50206"/>
    </source>
</evidence>
<comment type="caution">
    <text evidence="2">The sequence shown here is derived from an EMBL/GenBank/DDBJ whole genome shotgun (WGS) entry which is preliminary data.</text>
</comment>
<dbReference type="EMBL" id="JADJMH010000034">
    <property type="protein sequence ID" value="MBK7677089.1"/>
    <property type="molecule type" value="Genomic_DNA"/>
</dbReference>
<accession>A0A935Q2T3</accession>
<gene>
    <name evidence="2" type="ORF">IPJ27_21380</name>
</gene>
<dbReference type="Proteomes" id="UP000697998">
    <property type="component" value="Unassembled WGS sequence"/>
</dbReference>
<protein>
    <recommendedName>
        <fullName evidence="1">Rhodanese domain-containing protein</fullName>
    </recommendedName>
</protein>
<proteinExistence type="predicted"/>
<dbReference type="AlphaFoldDB" id="A0A935Q2T3"/>
<sequence length="119" mass="13083">MKRLIDTNRQAVIVDVLTTRNPSPSRATIPGAVWLPKAGDGDFFAAEKERFAAVLRKLTAGETGRPLVFLCLNSECWLSYNASLHAIEAGYTNVLWYRGGSDAWAAAGYDMRGMQATSW</sequence>
<dbReference type="InterPro" id="IPR001763">
    <property type="entry name" value="Rhodanese-like_dom"/>
</dbReference>
<name>A0A935Q2T3_9PROT</name>
<evidence type="ECO:0000313" key="3">
    <source>
        <dbReference type="Proteomes" id="UP000697998"/>
    </source>
</evidence>
<dbReference type="CDD" id="cd00158">
    <property type="entry name" value="RHOD"/>
    <property type="match status" value="1"/>
</dbReference>
<dbReference type="PROSITE" id="PS50206">
    <property type="entry name" value="RHODANESE_3"/>
    <property type="match status" value="1"/>
</dbReference>
<feature type="domain" description="Rhodanese" evidence="1">
    <location>
        <begin position="7"/>
        <end position="113"/>
    </location>
</feature>
<dbReference type="Pfam" id="PF00581">
    <property type="entry name" value="Rhodanese"/>
    <property type="match status" value="1"/>
</dbReference>